<feature type="transmembrane region" description="Helical" evidence="1">
    <location>
        <begin position="36"/>
        <end position="60"/>
    </location>
</feature>
<name>A0ABP8UPD5_9ACTN</name>
<dbReference type="InterPro" id="IPR005325">
    <property type="entry name" value="DUF308_memb"/>
</dbReference>
<sequence length="192" mass="20317">MWLEYMARHWWLLTVRGVLAVIFGVLAILWPGITLLVLAIMFGVFALADGISAIVAAFGAPAGGRSLLIFEGAVGIIVGLIALFWPRATALAIVLLVAIWAIVTGISEIVTALQMRKEIHGEWMYVLFGVLSVVFGLIVLLSPVSGIFAVAWLIGFSAIGFGLATIAASFRLRKLRGGRPGIAPGGAMPAHP</sequence>
<evidence type="ECO:0000256" key="1">
    <source>
        <dbReference type="SAM" id="Phobius"/>
    </source>
</evidence>
<protein>
    <submittedName>
        <fullName evidence="2">HdeD family acid-resistance protein</fullName>
    </submittedName>
</protein>
<keyword evidence="3" id="KW-1185">Reference proteome</keyword>
<feature type="transmembrane region" description="Helical" evidence="1">
    <location>
        <begin position="123"/>
        <end position="141"/>
    </location>
</feature>
<keyword evidence="1" id="KW-0812">Transmembrane</keyword>
<reference evidence="3" key="1">
    <citation type="journal article" date="2019" name="Int. J. Syst. Evol. Microbiol.">
        <title>The Global Catalogue of Microorganisms (GCM) 10K type strain sequencing project: providing services to taxonomists for standard genome sequencing and annotation.</title>
        <authorList>
            <consortium name="The Broad Institute Genomics Platform"/>
            <consortium name="The Broad Institute Genome Sequencing Center for Infectious Disease"/>
            <person name="Wu L."/>
            <person name="Ma J."/>
        </authorList>
    </citation>
    <scope>NUCLEOTIDE SEQUENCE [LARGE SCALE GENOMIC DNA]</scope>
    <source>
        <strain evidence="3">JCM 17939</strain>
    </source>
</reference>
<feature type="transmembrane region" description="Helical" evidence="1">
    <location>
        <begin position="147"/>
        <end position="170"/>
    </location>
</feature>
<dbReference type="Pfam" id="PF03729">
    <property type="entry name" value="DUF308"/>
    <property type="match status" value="1"/>
</dbReference>
<dbReference type="PANTHER" id="PTHR34989:SF1">
    <property type="entry name" value="PROTEIN HDED"/>
    <property type="match status" value="1"/>
</dbReference>
<gene>
    <name evidence="2" type="ORF">GCM10023196_085000</name>
</gene>
<keyword evidence="1" id="KW-1133">Transmembrane helix</keyword>
<accession>A0ABP8UPD5</accession>
<evidence type="ECO:0000313" key="3">
    <source>
        <dbReference type="Proteomes" id="UP001501442"/>
    </source>
</evidence>
<dbReference type="PANTHER" id="PTHR34989">
    <property type="entry name" value="PROTEIN HDED"/>
    <property type="match status" value="1"/>
</dbReference>
<dbReference type="EMBL" id="BAABHK010000017">
    <property type="protein sequence ID" value="GAA4636200.1"/>
    <property type="molecule type" value="Genomic_DNA"/>
</dbReference>
<feature type="transmembrane region" description="Helical" evidence="1">
    <location>
        <begin position="91"/>
        <end position="111"/>
    </location>
</feature>
<dbReference type="InterPro" id="IPR052712">
    <property type="entry name" value="Acid_resist_chaperone_HdeD"/>
</dbReference>
<comment type="caution">
    <text evidence="2">The sequence shown here is derived from an EMBL/GenBank/DDBJ whole genome shotgun (WGS) entry which is preliminary data.</text>
</comment>
<feature type="transmembrane region" description="Helical" evidence="1">
    <location>
        <begin position="67"/>
        <end position="85"/>
    </location>
</feature>
<evidence type="ECO:0000313" key="2">
    <source>
        <dbReference type="EMBL" id="GAA4636200.1"/>
    </source>
</evidence>
<proteinExistence type="predicted"/>
<organism evidence="2 3">
    <name type="scientific">Actinoallomurus vinaceus</name>
    <dbReference type="NCBI Taxonomy" id="1080074"/>
    <lineage>
        <taxon>Bacteria</taxon>
        <taxon>Bacillati</taxon>
        <taxon>Actinomycetota</taxon>
        <taxon>Actinomycetes</taxon>
        <taxon>Streptosporangiales</taxon>
        <taxon>Thermomonosporaceae</taxon>
        <taxon>Actinoallomurus</taxon>
    </lineage>
</organism>
<dbReference type="Proteomes" id="UP001501442">
    <property type="component" value="Unassembled WGS sequence"/>
</dbReference>
<dbReference type="RefSeq" id="WP_345439191.1">
    <property type="nucleotide sequence ID" value="NZ_BAABHK010000017.1"/>
</dbReference>
<keyword evidence="1" id="KW-0472">Membrane</keyword>
<feature type="transmembrane region" description="Helical" evidence="1">
    <location>
        <begin position="12"/>
        <end position="30"/>
    </location>
</feature>